<gene>
    <name evidence="2" type="ORF">E1963_10495</name>
</gene>
<accession>A0A4V2WSI6</accession>
<evidence type="ECO:0000313" key="2">
    <source>
        <dbReference type="EMBL" id="TDA21740.1"/>
    </source>
</evidence>
<sequence>MSFSLECKKVKRTGFTPAFLFGGLLAAVVPVLNMAVRSENYLGIHAAPVQILLDANWQMMAMLNILLIVAGACLMYHTEYADNAIQKMCTLPIKESKLFFGKVTLMLLMCIVVLVIEAASIAFCSCHWFEMTSEVWIEVMKNFGYALLLMLPSALGSLFIASVCKNMWVSLGIGVVCVFTATMLPTRSFVLSLFPFALPFQIFAGTAENTACNFMIAAVVEIIIIGIAEVLFLKVRRSFE</sequence>
<dbReference type="EMBL" id="SMMX01000007">
    <property type="protein sequence ID" value="TDA21740.1"/>
    <property type="molecule type" value="Genomic_DNA"/>
</dbReference>
<feature type="transmembrane region" description="Helical" evidence="1">
    <location>
        <begin position="143"/>
        <end position="164"/>
    </location>
</feature>
<reference evidence="2 3" key="1">
    <citation type="journal article" date="2016" name="Nat. Microbiol.">
        <title>The Mouse Intestinal Bacterial Collection (miBC) provides host-specific insight into cultured diversity and functional potential of the gut microbiota.</title>
        <authorList>
            <person name="Lagkouvardos I."/>
            <person name="Pukall R."/>
            <person name="Abt B."/>
            <person name="Foesel B.U."/>
            <person name="Meier-Kolthoff J.P."/>
            <person name="Kumar N."/>
            <person name="Bresciani A."/>
            <person name="Martinez I."/>
            <person name="Just S."/>
            <person name="Ziegler C."/>
            <person name="Brugiroux S."/>
            <person name="Garzetti D."/>
            <person name="Wenning M."/>
            <person name="Bui T.P."/>
            <person name="Wang J."/>
            <person name="Hugenholtz F."/>
            <person name="Plugge C.M."/>
            <person name="Peterson D.A."/>
            <person name="Hornef M.W."/>
            <person name="Baines J.F."/>
            <person name="Smidt H."/>
            <person name="Walter J."/>
            <person name="Kristiansen K."/>
            <person name="Nielsen H.B."/>
            <person name="Haller D."/>
            <person name="Overmann J."/>
            <person name="Stecher B."/>
            <person name="Clavel T."/>
        </authorList>
    </citation>
    <scope>NUCLEOTIDE SEQUENCE [LARGE SCALE GENOMIC DNA]</scope>
    <source>
        <strain evidence="2 3">DSM 28560</strain>
    </source>
</reference>
<name>A0A4V2WSI6_9FIRM</name>
<proteinExistence type="predicted"/>
<keyword evidence="3" id="KW-1185">Reference proteome</keyword>
<feature type="transmembrane region" description="Helical" evidence="1">
    <location>
        <begin position="56"/>
        <end position="77"/>
    </location>
</feature>
<evidence type="ECO:0000313" key="3">
    <source>
        <dbReference type="Proteomes" id="UP000295710"/>
    </source>
</evidence>
<keyword evidence="1" id="KW-1133">Transmembrane helix</keyword>
<feature type="transmembrane region" description="Helical" evidence="1">
    <location>
        <begin position="18"/>
        <end position="36"/>
    </location>
</feature>
<dbReference type="RefSeq" id="WP_132277767.1">
    <property type="nucleotide sequence ID" value="NZ_JAOBST010000002.1"/>
</dbReference>
<dbReference type="Proteomes" id="UP000295710">
    <property type="component" value="Unassembled WGS sequence"/>
</dbReference>
<dbReference type="Pfam" id="PF12730">
    <property type="entry name" value="ABC2_membrane_4"/>
    <property type="match status" value="1"/>
</dbReference>
<comment type="caution">
    <text evidence="2">The sequence shown here is derived from an EMBL/GenBank/DDBJ whole genome shotgun (WGS) entry which is preliminary data.</text>
</comment>
<feature type="transmembrane region" description="Helical" evidence="1">
    <location>
        <begin position="214"/>
        <end position="233"/>
    </location>
</feature>
<protein>
    <submittedName>
        <fullName evidence="2">ABC transporter permease</fullName>
    </submittedName>
</protein>
<feature type="transmembrane region" description="Helical" evidence="1">
    <location>
        <begin position="171"/>
        <end position="194"/>
    </location>
</feature>
<keyword evidence="1" id="KW-0472">Membrane</keyword>
<keyword evidence="1" id="KW-0812">Transmembrane</keyword>
<organism evidence="2 3">
    <name type="scientific">Extibacter muris</name>
    <dbReference type="NCBI Taxonomy" id="1796622"/>
    <lineage>
        <taxon>Bacteria</taxon>
        <taxon>Bacillati</taxon>
        <taxon>Bacillota</taxon>
        <taxon>Clostridia</taxon>
        <taxon>Lachnospirales</taxon>
        <taxon>Lachnospiraceae</taxon>
        <taxon>Extibacter</taxon>
    </lineage>
</organism>
<dbReference type="AlphaFoldDB" id="A0A4V2WSI6"/>
<evidence type="ECO:0000256" key="1">
    <source>
        <dbReference type="SAM" id="Phobius"/>
    </source>
</evidence>
<feature type="transmembrane region" description="Helical" evidence="1">
    <location>
        <begin position="98"/>
        <end position="123"/>
    </location>
</feature>